<evidence type="ECO:0000259" key="4">
    <source>
        <dbReference type="Pfam" id="PF13407"/>
    </source>
</evidence>
<dbReference type="AlphaFoldDB" id="A0A8J3N8U4"/>
<evidence type="ECO:0000256" key="1">
    <source>
        <dbReference type="ARBA" id="ARBA00004196"/>
    </source>
</evidence>
<dbReference type="RefSeq" id="WP_220210654.1">
    <property type="nucleotide sequence ID" value="NZ_BNJK01000002.1"/>
</dbReference>
<dbReference type="GO" id="GO:0030246">
    <property type="term" value="F:carbohydrate binding"/>
    <property type="evidence" value="ECO:0007669"/>
    <property type="project" value="UniProtKB-ARBA"/>
</dbReference>
<name>A0A8J3N8U4_9CHLR</name>
<gene>
    <name evidence="5" type="ORF">KSF_101060</name>
</gene>
<dbReference type="SUPFAM" id="SSF53822">
    <property type="entry name" value="Periplasmic binding protein-like I"/>
    <property type="match status" value="1"/>
</dbReference>
<dbReference type="PANTHER" id="PTHR46847:SF1">
    <property type="entry name" value="D-ALLOSE-BINDING PERIPLASMIC PROTEIN-RELATED"/>
    <property type="match status" value="1"/>
</dbReference>
<dbReference type="Pfam" id="PF13407">
    <property type="entry name" value="Peripla_BP_4"/>
    <property type="match status" value="1"/>
</dbReference>
<dbReference type="PANTHER" id="PTHR46847">
    <property type="entry name" value="D-ALLOSE-BINDING PERIPLASMIC PROTEIN-RELATED"/>
    <property type="match status" value="1"/>
</dbReference>
<evidence type="ECO:0000256" key="3">
    <source>
        <dbReference type="ARBA" id="ARBA00022729"/>
    </source>
</evidence>
<comment type="similarity">
    <text evidence="2">Belongs to the bacterial solute-binding protein 2 family.</text>
</comment>
<dbReference type="Gene3D" id="3.40.50.2300">
    <property type="match status" value="2"/>
</dbReference>
<reference evidence="5" key="1">
    <citation type="submission" date="2020-10" db="EMBL/GenBank/DDBJ databases">
        <title>Taxonomic study of unclassified bacteria belonging to the class Ktedonobacteria.</title>
        <authorList>
            <person name="Yabe S."/>
            <person name="Wang C.M."/>
            <person name="Zheng Y."/>
            <person name="Sakai Y."/>
            <person name="Cavaletti L."/>
            <person name="Monciardini P."/>
            <person name="Donadio S."/>
        </authorList>
    </citation>
    <scope>NUCLEOTIDE SEQUENCE</scope>
    <source>
        <strain evidence="5">ID150040</strain>
    </source>
</reference>
<evidence type="ECO:0000256" key="2">
    <source>
        <dbReference type="ARBA" id="ARBA00007639"/>
    </source>
</evidence>
<accession>A0A8J3N8U4</accession>
<dbReference type="InterPro" id="IPR028082">
    <property type="entry name" value="Peripla_BP_I"/>
</dbReference>
<comment type="subcellular location">
    <subcellularLocation>
        <location evidence="1">Cell envelope</location>
    </subcellularLocation>
</comment>
<evidence type="ECO:0000313" key="5">
    <source>
        <dbReference type="EMBL" id="GHP00059.1"/>
    </source>
</evidence>
<dbReference type="InterPro" id="IPR025997">
    <property type="entry name" value="SBP_2_dom"/>
</dbReference>
<protein>
    <submittedName>
        <fullName evidence="5">LacI family transcriptional regulator</fullName>
    </submittedName>
</protein>
<organism evidence="5 6">
    <name type="scientific">Reticulibacter mediterranei</name>
    <dbReference type="NCBI Taxonomy" id="2778369"/>
    <lineage>
        <taxon>Bacteria</taxon>
        <taxon>Bacillati</taxon>
        <taxon>Chloroflexota</taxon>
        <taxon>Ktedonobacteria</taxon>
        <taxon>Ktedonobacterales</taxon>
        <taxon>Reticulibacteraceae</taxon>
        <taxon>Reticulibacter</taxon>
    </lineage>
</organism>
<dbReference type="PROSITE" id="PS51257">
    <property type="entry name" value="PROKAR_LIPOPROTEIN"/>
    <property type="match status" value="1"/>
</dbReference>
<dbReference type="EMBL" id="BNJK01000002">
    <property type="protein sequence ID" value="GHP00059.1"/>
    <property type="molecule type" value="Genomic_DNA"/>
</dbReference>
<keyword evidence="3" id="KW-0732">Signal</keyword>
<dbReference type="Proteomes" id="UP000597444">
    <property type="component" value="Unassembled WGS sequence"/>
</dbReference>
<sequence length="346" mass="35857">MQRLLAQGLASIMLILLVILITGCGAVQQVNSTGNTSGNTKSSGNAATKALKIAVVPKAVGSDYWEVVHKGAECAASKLQNVSIQWDGVTAETDVTGQVNLLKNFITQGVDGIDYAATDAKVLAQVSTQATAAKIPVVNIDSGTDPQPGNVPLFATDNVASAVKAADLLATALHGKGKIAFLPFLAGSSTNDQRAKGFLQGLTKYPNLQLVATQYSQSDANVAFRVTSDILSAHPDISGIFAANEPGVIGAAKAVQKAGLAGKVVIIGWDAAPDEIKGVQSGEITALVVQNPFKMGYDSLNSIVKMIRTGAQVSNEDTGVTFVEKSNMNDPKTQAVLNPSCQNPPV</sequence>
<feature type="domain" description="Periplasmic binding protein" evidence="4">
    <location>
        <begin position="53"/>
        <end position="308"/>
    </location>
</feature>
<comment type="caution">
    <text evidence="5">The sequence shown here is derived from an EMBL/GenBank/DDBJ whole genome shotgun (WGS) entry which is preliminary data.</text>
</comment>
<keyword evidence="6" id="KW-1185">Reference proteome</keyword>
<evidence type="ECO:0000313" key="6">
    <source>
        <dbReference type="Proteomes" id="UP000597444"/>
    </source>
</evidence>
<dbReference type="GO" id="GO:0030313">
    <property type="term" value="C:cell envelope"/>
    <property type="evidence" value="ECO:0007669"/>
    <property type="project" value="UniProtKB-SubCell"/>
</dbReference>
<proteinExistence type="inferred from homology"/>